<evidence type="ECO:0000313" key="2">
    <source>
        <dbReference type="EMBL" id="RAI79411.1"/>
    </source>
</evidence>
<sequence>MFLKLYDFSDYEQYLWEVKNRIELDSFDESQLYTFERGYMGERICYEALKGTRGGVKLWNVRIRSNGEVQFDFLLIKDRFIIHIDIKNFAGPYTFSNNNFVSENNYVNANPLVQLDKAEKKLKYFCYKNNIDYQVKSYVLFINPTFELSGLEHTDKLLYSTDVSRIVKMLGKGEPTNEELYIGELLKKHHHPNSKYERIHYYPFNALKPGMKCPECRKFLPIVSGRQRIVRCDCGYKTSKNKLVLDAFRTIKILKNDAVTTADISRYTGIGKTTIRNVLKSEFETYGKNKGRKYTVKKTVKGIFEASVEYRTSSLDVDKQNISTSSEEDREYIMS</sequence>
<comment type="caution">
    <text evidence="2">The sequence shown here is derived from an EMBL/GenBank/DDBJ whole genome shotgun (WGS) entry which is preliminary data.</text>
</comment>
<dbReference type="Proteomes" id="UP000229523">
    <property type="component" value="Unassembled WGS sequence"/>
</dbReference>
<evidence type="ECO:0000259" key="1">
    <source>
        <dbReference type="Pfam" id="PF08378"/>
    </source>
</evidence>
<name>A0A2G5NXG8_9STAP</name>
<dbReference type="Pfam" id="PF08378">
    <property type="entry name" value="NERD"/>
    <property type="match status" value="1"/>
</dbReference>
<dbReference type="EMBL" id="MJBI02000008">
    <property type="protein sequence ID" value="RAI79411.1"/>
    <property type="molecule type" value="Genomic_DNA"/>
</dbReference>
<reference evidence="2 3" key="1">
    <citation type="journal article" date="2018" name="Front. Microbiol.">
        <title>Description and Comparative Genomics of Macrococcus caseolyticus subsp. hominis subsp. nov., Macrococcus goetzii sp. nov., Macrococcus epidermidis sp. nov., and Macrococcus bohemicus sp. nov., Novel Macrococci From Human Clinical Material With Virulence Potential and Suspected Uptake of Foreign DNA by Natural Transformation.</title>
        <authorList>
            <person name="Maslanova I."/>
            <person name="Wertheimer Z."/>
            <person name="Sedlacek I."/>
            <person name="Svec P."/>
            <person name="Indrakova A."/>
            <person name="Kovarovic V."/>
            <person name="Schumann P."/>
            <person name="Sproer C."/>
            <person name="Kralova S."/>
            <person name="Sedo O."/>
            <person name="Kristofova L."/>
            <person name="Vrbovska V."/>
            <person name="Fuzik T."/>
            <person name="Petras P."/>
            <person name="Zdrahal Z."/>
            <person name="Ruzickova V."/>
            <person name="Doskar J."/>
            <person name="Pantucek R."/>
        </authorList>
    </citation>
    <scope>NUCLEOTIDE SEQUENCE [LARGE SCALE GENOMIC DNA]</scope>
    <source>
        <strain evidence="2 3">CCM 4927</strain>
    </source>
</reference>
<dbReference type="RefSeq" id="WP_099576725.1">
    <property type="nucleotide sequence ID" value="NZ_MJBI02000008.1"/>
</dbReference>
<keyword evidence="3" id="KW-1185">Reference proteome</keyword>
<evidence type="ECO:0000313" key="3">
    <source>
        <dbReference type="Proteomes" id="UP000229523"/>
    </source>
</evidence>
<dbReference type="InterPro" id="IPR011528">
    <property type="entry name" value="NERD"/>
</dbReference>
<organism evidence="2 3">
    <name type="scientific">Macrococcoides goetzii</name>
    <dbReference type="NCBI Taxonomy" id="1891097"/>
    <lineage>
        <taxon>Bacteria</taxon>
        <taxon>Bacillati</taxon>
        <taxon>Bacillota</taxon>
        <taxon>Bacilli</taxon>
        <taxon>Bacillales</taxon>
        <taxon>Staphylococcaceae</taxon>
        <taxon>Macrococcoides</taxon>
    </lineage>
</organism>
<proteinExistence type="predicted"/>
<feature type="domain" description="NERD" evidence="1">
    <location>
        <begin position="37"/>
        <end position="141"/>
    </location>
</feature>
<dbReference type="AlphaFoldDB" id="A0A2G5NXG8"/>
<gene>
    <name evidence="2" type="ORF">BFS35_011775</name>
</gene>
<accession>A0A2G5NXG8</accession>
<protein>
    <submittedName>
        <fullName evidence="2">NERD domain-containing protein</fullName>
    </submittedName>
</protein>